<reference evidence="2 3" key="1">
    <citation type="submission" date="2017-01" db="EMBL/GenBank/DDBJ databases">
        <authorList>
            <person name="Mah S.A."/>
            <person name="Swanson W.J."/>
            <person name="Moy G.W."/>
            <person name="Vacquier V.D."/>
        </authorList>
    </citation>
    <scope>NUCLEOTIDE SEQUENCE [LARGE SCALE GENOMIC DNA]</scope>
    <source>
        <strain evidence="2 3">GSMNP</strain>
    </source>
</reference>
<name>A0A1R1XW66_9FUNG</name>
<dbReference type="Proteomes" id="UP000187283">
    <property type="component" value="Unassembled WGS sequence"/>
</dbReference>
<dbReference type="EMBL" id="LSSN01004045">
    <property type="protein sequence ID" value="OMJ12287.1"/>
    <property type="molecule type" value="Genomic_DNA"/>
</dbReference>
<sequence length="71" mass="7984">MELVNWLLGNGADFTDPEGRAFEYACARNNYDLVKKIMDSGFRVNASNFKKFDESRNRFSGLVSGSIDANI</sequence>
<dbReference type="SUPFAM" id="SSF140860">
    <property type="entry name" value="Pseudo ankyrin repeat-like"/>
    <property type="match status" value="1"/>
</dbReference>
<dbReference type="EMBL" id="LSSN01001626">
    <property type="protein sequence ID" value="OMJ18903.1"/>
    <property type="molecule type" value="Genomic_DNA"/>
</dbReference>
<evidence type="ECO:0000313" key="2">
    <source>
        <dbReference type="EMBL" id="OMJ18903.1"/>
    </source>
</evidence>
<organism evidence="2 3">
    <name type="scientific">Smittium culicis</name>
    <dbReference type="NCBI Taxonomy" id="133412"/>
    <lineage>
        <taxon>Eukaryota</taxon>
        <taxon>Fungi</taxon>
        <taxon>Fungi incertae sedis</taxon>
        <taxon>Zoopagomycota</taxon>
        <taxon>Kickxellomycotina</taxon>
        <taxon>Harpellomycetes</taxon>
        <taxon>Harpellales</taxon>
        <taxon>Legeriomycetaceae</taxon>
        <taxon>Smittium</taxon>
    </lineage>
</organism>
<comment type="caution">
    <text evidence="2">The sequence shown here is derived from an EMBL/GenBank/DDBJ whole genome shotgun (WGS) entry which is preliminary data.</text>
</comment>
<keyword evidence="3" id="KW-1185">Reference proteome</keyword>
<evidence type="ECO:0000313" key="1">
    <source>
        <dbReference type="EMBL" id="OMJ12287.1"/>
    </source>
</evidence>
<evidence type="ECO:0000313" key="3">
    <source>
        <dbReference type="Proteomes" id="UP000187283"/>
    </source>
</evidence>
<evidence type="ECO:0008006" key="4">
    <source>
        <dbReference type="Google" id="ProtNLM"/>
    </source>
</evidence>
<dbReference type="OrthoDB" id="194358at2759"/>
<protein>
    <recommendedName>
        <fullName evidence="4">Ankyrin repeat protein</fullName>
    </recommendedName>
</protein>
<gene>
    <name evidence="2" type="ORF">AYI70_g5066</name>
    <name evidence="1" type="ORF">AYI70_g9213</name>
</gene>
<accession>A0A1R1XW66</accession>
<dbReference type="AlphaFoldDB" id="A0A1R1XW66"/>
<proteinExistence type="predicted"/>